<feature type="disulfide bond" evidence="14">
    <location>
        <begin position="495"/>
        <end position="509"/>
    </location>
</feature>
<keyword evidence="6 11" id="KW-0479">Metal-binding</keyword>
<feature type="disulfide bond" evidence="14">
    <location>
        <begin position="578"/>
        <end position="594"/>
    </location>
</feature>
<keyword evidence="5 11" id="KW-0964">Secreted</keyword>
<evidence type="ECO:0000259" key="16">
    <source>
        <dbReference type="PROSITE" id="PS51408"/>
    </source>
</evidence>
<comment type="similarity">
    <text evidence="11">Belongs to the transferrin family.</text>
</comment>
<dbReference type="PANTHER" id="PTHR11485">
    <property type="entry name" value="TRANSFERRIN"/>
    <property type="match status" value="1"/>
</dbReference>
<dbReference type="GO" id="GO:0019731">
    <property type="term" value="P:antibacterial humoral response"/>
    <property type="evidence" value="ECO:0007669"/>
    <property type="project" value="TreeGrafter"/>
</dbReference>
<dbReference type="GO" id="GO:0005886">
    <property type="term" value="C:plasma membrane"/>
    <property type="evidence" value="ECO:0007669"/>
    <property type="project" value="TreeGrafter"/>
</dbReference>
<keyword evidence="10 14" id="KW-1015">Disulfide bond</keyword>
<dbReference type="AlphaFoldDB" id="A0A553QUP2"/>
<keyword evidence="4 11" id="KW-0410">Iron transport</keyword>
<feature type="disulfide bond" evidence="14">
    <location>
        <begin position="122"/>
        <end position="201"/>
    </location>
</feature>
<organism evidence="17 18">
    <name type="scientific">Danionella cerebrum</name>
    <dbReference type="NCBI Taxonomy" id="2873325"/>
    <lineage>
        <taxon>Eukaryota</taxon>
        <taxon>Metazoa</taxon>
        <taxon>Chordata</taxon>
        <taxon>Craniata</taxon>
        <taxon>Vertebrata</taxon>
        <taxon>Euteleostomi</taxon>
        <taxon>Actinopterygii</taxon>
        <taxon>Neopterygii</taxon>
        <taxon>Teleostei</taxon>
        <taxon>Ostariophysi</taxon>
        <taxon>Cypriniformes</taxon>
        <taxon>Danionidae</taxon>
        <taxon>Danioninae</taxon>
        <taxon>Danionella</taxon>
    </lineage>
</organism>
<dbReference type="Pfam" id="PF00405">
    <property type="entry name" value="Transferrin"/>
    <property type="match status" value="3"/>
</dbReference>
<comment type="subcellular location">
    <subcellularLocation>
        <location evidence="1 11">Secreted</location>
    </subcellularLocation>
</comment>
<dbReference type="InterPro" id="IPR016357">
    <property type="entry name" value="Transferrin"/>
</dbReference>
<keyword evidence="18" id="KW-1185">Reference proteome</keyword>
<evidence type="ECO:0000256" key="11">
    <source>
        <dbReference type="PIRNR" id="PIRNR002549"/>
    </source>
</evidence>
<feature type="binding site" evidence="13">
    <location>
        <position position="602"/>
    </location>
    <ligand>
        <name>Fe(3+)</name>
        <dbReference type="ChEBI" id="CHEBI:29034"/>
        <label>1</label>
    </ligand>
</feature>
<feature type="disulfide bond" evidence="14">
    <location>
        <begin position="506"/>
        <end position="521"/>
    </location>
</feature>
<dbReference type="Gene3D" id="3.40.190.10">
    <property type="entry name" value="Periplasmic binding protein-like II"/>
    <property type="match status" value="4"/>
</dbReference>
<feature type="binding site" evidence="12">
    <location>
        <position position="467"/>
    </location>
    <ligand>
        <name>hydrogencarbonate</name>
        <dbReference type="ChEBI" id="CHEBI:17544"/>
        <label>1</label>
    </ligand>
</feature>
<dbReference type="PRINTS" id="PR00422">
    <property type="entry name" value="TRANSFERRIN"/>
</dbReference>
<feature type="disulfide bond" evidence="14">
    <location>
        <begin position="461"/>
        <end position="538"/>
    </location>
</feature>
<evidence type="ECO:0000256" key="15">
    <source>
        <dbReference type="SAM" id="SignalP"/>
    </source>
</evidence>
<dbReference type="EMBL" id="SRMA01025510">
    <property type="protein sequence ID" value="TRY93685.1"/>
    <property type="molecule type" value="Genomic_DNA"/>
</dbReference>
<feature type="binding site" evidence="12">
    <location>
        <position position="131"/>
    </location>
    <ligand>
        <name>hydrogencarbonate</name>
        <dbReference type="ChEBI" id="CHEBI:17544"/>
        <label>1</label>
    </ligand>
</feature>
<dbReference type="PROSITE" id="PS00206">
    <property type="entry name" value="TRANSFERRIN_LIKE_2"/>
    <property type="match status" value="1"/>
</dbReference>
<dbReference type="SMART" id="SM00094">
    <property type="entry name" value="TR_FER"/>
    <property type="match status" value="2"/>
</dbReference>
<dbReference type="Proteomes" id="UP000316079">
    <property type="component" value="Unassembled WGS sequence"/>
</dbReference>
<keyword evidence="15" id="KW-0732">Signal</keyword>
<comment type="subunit">
    <text evidence="2 11">Monomer.</text>
</comment>
<evidence type="ECO:0000256" key="13">
    <source>
        <dbReference type="PIRSR" id="PIRSR002549-3"/>
    </source>
</evidence>
<evidence type="ECO:0000256" key="12">
    <source>
        <dbReference type="PIRSR" id="PIRSR002549-2"/>
    </source>
</evidence>
<feature type="disulfide bond" evidence="14">
    <location>
        <begin position="164"/>
        <end position="180"/>
    </location>
</feature>
<feature type="binding site" evidence="13">
    <location>
        <position position="72"/>
    </location>
    <ligand>
        <name>Fe(3+)</name>
        <dbReference type="ChEBI" id="CHEBI:29034"/>
        <label>1</label>
    </ligand>
</feature>
<feature type="domain" description="Transferrin-like" evidence="16">
    <location>
        <begin position="24"/>
        <end position="322"/>
    </location>
</feature>
<feature type="binding site" evidence="13">
    <location>
        <position position="532"/>
    </location>
    <ligand>
        <name>Fe(3+)</name>
        <dbReference type="ChEBI" id="CHEBI:29034"/>
        <label>2</label>
    </ligand>
</feature>
<dbReference type="SUPFAM" id="SSF53850">
    <property type="entry name" value="Periplasmic binding protein-like II"/>
    <property type="match status" value="2"/>
</dbReference>
<dbReference type="PIRSF" id="PIRSF002549">
    <property type="entry name" value="Transferrin"/>
    <property type="match status" value="1"/>
</dbReference>
<evidence type="ECO:0000256" key="3">
    <source>
        <dbReference type="ARBA" id="ARBA00022448"/>
    </source>
</evidence>
<evidence type="ECO:0000256" key="6">
    <source>
        <dbReference type="ARBA" id="ARBA00022723"/>
    </source>
</evidence>
<dbReference type="STRING" id="623744.A0A553QUP2"/>
<keyword evidence="3 11" id="KW-0813">Transport</keyword>
<keyword evidence="9 11" id="KW-0406">Ion transport</keyword>
<reference evidence="17 18" key="1">
    <citation type="journal article" date="2019" name="Sci. Data">
        <title>Hybrid genome assembly and annotation of Danionella translucida.</title>
        <authorList>
            <person name="Kadobianskyi M."/>
            <person name="Schulze L."/>
            <person name="Schuelke M."/>
            <person name="Judkewitz B."/>
        </authorList>
    </citation>
    <scope>NUCLEOTIDE SEQUENCE [LARGE SCALE GENOMIC DNA]</scope>
    <source>
        <strain evidence="17 18">Bolton</strain>
    </source>
</reference>
<dbReference type="PANTHER" id="PTHR11485:SF31">
    <property type="entry name" value="SEROTRANSFERRIN"/>
    <property type="match status" value="1"/>
</dbReference>
<proteinExistence type="inferred from homology"/>
<feature type="chain" id="PRO_5021785760" description="Serotransferrin" evidence="15">
    <location>
        <begin position="22"/>
        <end position="695"/>
    </location>
</feature>
<evidence type="ECO:0000256" key="1">
    <source>
        <dbReference type="ARBA" id="ARBA00004613"/>
    </source>
</evidence>
<dbReference type="GO" id="GO:0005615">
    <property type="term" value="C:extracellular space"/>
    <property type="evidence" value="ECO:0007669"/>
    <property type="project" value="InterPro"/>
</dbReference>
<dbReference type="GO" id="GO:0055037">
    <property type="term" value="C:recycling endosome"/>
    <property type="evidence" value="ECO:0007669"/>
    <property type="project" value="TreeGrafter"/>
</dbReference>
<evidence type="ECO:0000313" key="18">
    <source>
        <dbReference type="Proteomes" id="UP000316079"/>
    </source>
</evidence>
<comment type="caution">
    <text evidence="17">The sequence shown here is derived from an EMBL/GenBank/DDBJ whole genome shotgun (WGS) entry which is preliminary data.</text>
</comment>
<feature type="signal peptide" evidence="15">
    <location>
        <begin position="1"/>
        <end position="21"/>
    </location>
</feature>
<feature type="disulfide bond" evidence="14">
    <location>
        <begin position="37"/>
        <end position="48"/>
    </location>
</feature>
<evidence type="ECO:0000313" key="17">
    <source>
        <dbReference type="EMBL" id="TRY93685.1"/>
    </source>
</evidence>
<evidence type="ECO:0000256" key="5">
    <source>
        <dbReference type="ARBA" id="ARBA00022525"/>
    </source>
</evidence>
<feature type="binding site" evidence="13">
    <location>
        <position position="438"/>
    </location>
    <ligand>
        <name>Fe(3+)</name>
        <dbReference type="ChEBI" id="CHEBI:29034"/>
        <label>1</label>
    </ligand>
</feature>
<feature type="disulfide bond" evidence="14">
    <location>
        <begin position="337"/>
        <end position="367"/>
    </location>
</feature>
<comment type="function">
    <text evidence="11">Transferrins are iron binding transport proteins which bind Fe(3+) ion in association with the binding of an anion, usually bicarbonate.</text>
</comment>
<evidence type="ECO:0000256" key="14">
    <source>
        <dbReference type="PIRSR" id="PIRSR002549-4"/>
    </source>
</evidence>
<feature type="disulfide bond" evidence="14">
    <location>
        <begin position="177"/>
        <end position="184"/>
    </location>
</feature>
<feature type="binding site" evidence="13">
    <location>
        <position position="382"/>
    </location>
    <ligand>
        <name>Fe(3+)</name>
        <dbReference type="ChEBI" id="CHEBI:29034"/>
        <label>1</label>
    </ligand>
</feature>
<dbReference type="GO" id="GO:0005769">
    <property type="term" value="C:early endosome"/>
    <property type="evidence" value="ECO:0007669"/>
    <property type="project" value="TreeGrafter"/>
</dbReference>
<sequence length="695" mass="77011">MKILLLSLLACLVVALPLASSQKVKWCVTTQNQLEKCKHLAKATELDCHQYSSITECMKSIKTGEMDAVTVDGEHVYLGGLVNYKLRPIIAEKYKEGGCYAVAVVKSDSDFSIKDLKGKTSCHSCFQSAEGWNLPIGNLVKSGILPFESDRLVKAVSQFFSHGCVPGISKNTYPELCKSCQGDCTCSRNEQCSGSEGAFRCMMNNNCQVAFMCHKEIPANDKQNVKLLCMDGSRRSVDDYENCHFGKEPGRAVISRMDADSNHIYEVLQKIPASDKFSSQAYGGKDLIFSDSAFDLMKLPKNMDSFLYLKGDYFETLAALRGGKLEDPASDRKIQWCTVGHAEQQKCDSLQQIPRLECRTESSVDDCIKKIMRKEADAITVDGGQVYIAGKCGLVPVMVEQNNERKEELVVHWHHLSCFDMTKCFIVISVVSAETASYYVVAVVRKGSGVTWDNLKGKKSCHTGLNRNAGWKVPDAVICGSNPDCTLYNFFSKGCAPGADLQSNMCELCKGSGRTLGDSKCKATSTEMYYGYDGAFRCLAEKAGDVAFVKHTVIGDYTNGNGPEWAKDLKSDDFELICPTSKSKTESFTNFKNCHLTAVPAHAVITREDARNDVVSFLNEAQAINKELFRSENGKNLLFTDTTKCLQENKQPMETFMGTDYMDVIKKTYRNSTEPDLLKACTLDNYTVKRSEKTG</sequence>
<name>A0A553QUP2_9TELE</name>
<evidence type="ECO:0000256" key="10">
    <source>
        <dbReference type="ARBA" id="ARBA00023157"/>
    </source>
</evidence>
<evidence type="ECO:0000256" key="7">
    <source>
        <dbReference type="ARBA" id="ARBA00022737"/>
    </source>
</evidence>
<dbReference type="PROSITE" id="PS00205">
    <property type="entry name" value="TRANSFERRIN_LIKE_1"/>
    <property type="match status" value="2"/>
</dbReference>
<accession>A0A553QUP2</accession>
<feature type="disulfide bond" evidence="14">
    <location>
        <begin position="347"/>
        <end position="358"/>
    </location>
</feature>
<feature type="binding site" evidence="12">
    <location>
        <position position="469"/>
    </location>
    <ligand>
        <name>hydrogencarbonate</name>
        <dbReference type="ChEBI" id="CHEBI:17544"/>
        <label>1</label>
    </ligand>
</feature>
<evidence type="ECO:0000256" key="4">
    <source>
        <dbReference type="ARBA" id="ARBA00022496"/>
    </source>
</evidence>
<feature type="binding site" evidence="12">
    <location>
        <position position="463"/>
    </location>
    <ligand>
        <name>hydrogencarbonate</name>
        <dbReference type="ChEBI" id="CHEBI:17544"/>
        <label>1</label>
    </ligand>
</feature>
<dbReference type="InterPro" id="IPR018195">
    <property type="entry name" value="Transferrin_Fe_BS"/>
</dbReference>
<dbReference type="FunFam" id="3.40.190.10:FF:000095">
    <property type="entry name" value="Lactotransferrin"/>
    <property type="match status" value="1"/>
</dbReference>
<dbReference type="OrthoDB" id="9981115at2759"/>
<gene>
    <name evidence="17" type="ORF">DNTS_029396</name>
</gene>
<keyword evidence="7" id="KW-0677">Repeat</keyword>
<feature type="domain" description="Transferrin-like" evidence="16">
    <location>
        <begin position="334"/>
        <end position="661"/>
    </location>
</feature>
<feature type="binding site" evidence="12">
    <location>
        <position position="470"/>
    </location>
    <ligand>
        <name>hydrogencarbonate</name>
        <dbReference type="ChEBI" id="CHEBI:17544"/>
        <label>1</label>
    </ligand>
</feature>
<feature type="disulfide bond" evidence="14">
    <location>
        <begin position="27"/>
        <end position="57"/>
    </location>
</feature>
<keyword evidence="8 11" id="KW-0408">Iron</keyword>
<evidence type="ECO:0000256" key="2">
    <source>
        <dbReference type="ARBA" id="ARBA00011245"/>
    </source>
</evidence>
<dbReference type="PROSITE" id="PS51408">
    <property type="entry name" value="TRANSFERRIN_LIKE_4"/>
    <property type="match status" value="2"/>
</dbReference>
<feature type="disulfide bond" evidence="14">
    <location>
        <begin position="229"/>
        <end position="243"/>
    </location>
</feature>
<dbReference type="GO" id="GO:0046872">
    <property type="term" value="F:metal ion binding"/>
    <property type="evidence" value="ECO:0007669"/>
    <property type="project" value="UniProtKB-KW"/>
</dbReference>
<protein>
    <recommendedName>
        <fullName evidence="11">Serotransferrin</fullName>
    </recommendedName>
</protein>
<feature type="disulfide bond" evidence="14">
    <location>
        <begin position="392"/>
        <end position="681"/>
    </location>
</feature>
<dbReference type="GO" id="GO:0006826">
    <property type="term" value="P:iron ion transport"/>
    <property type="evidence" value="ECO:0007669"/>
    <property type="project" value="UniProtKB-KW"/>
</dbReference>
<dbReference type="InterPro" id="IPR001156">
    <property type="entry name" value="Transferrin-like_dom"/>
</dbReference>
<evidence type="ECO:0000256" key="9">
    <source>
        <dbReference type="ARBA" id="ARBA00023065"/>
    </source>
</evidence>
<evidence type="ECO:0000256" key="8">
    <source>
        <dbReference type="ARBA" id="ARBA00023004"/>
    </source>
</evidence>